<evidence type="ECO:0000313" key="6">
    <source>
        <dbReference type="Proteomes" id="UP001523219"/>
    </source>
</evidence>
<dbReference type="Pfam" id="PF04454">
    <property type="entry name" value="Linocin_M18"/>
    <property type="match status" value="1"/>
</dbReference>
<organism evidence="5 6">
    <name type="scientific">Streptomyces macrolidinus</name>
    <dbReference type="NCBI Taxonomy" id="2952607"/>
    <lineage>
        <taxon>Bacteria</taxon>
        <taxon>Bacillati</taxon>
        <taxon>Actinomycetota</taxon>
        <taxon>Actinomycetes</taxon>
        <taxon>Kitasatosporales</taxon>
        <taxon>Streptomycetaceae</taxon>
        <taxon>Streptomyces</taxon>
    </lineage>
</organism>
<keyword evidence="3" id="KW-1284">Encapsulin nanocompartment</keyword>
<dbReference type="Proteomes" id="UP001523219">
    <property type="component" value="Unassembled WGS sequence"/>
</dbReference>
<comment type="subcellular location">
    <subcellularLocation>
        <location evidence="1">Encapsulin nanocompartment</location>
    </subcellularLocation>
</comment>
<dbReference type="RefSeq" id="WP_252426754.1">
    <property type="nucleotide sequence ID" value="NZ_JAMWMR010000021.1"/>
</dbReference>
<keyword evidence="6" id="KW-1185">Reference proteome</keyword>
<evidence type="ECO:0000256" key="2">
    <source>
        <dbReference type="ARBA" id="ARBA00033743"/>
    </source>
</evidence>
<evidence type="ECO:0000256" key="3">
    <source>
        <dbReference type="ARBA" id="ARBA00033787"/>
    </source>
</evidence>
<dbReference type="InterPro" id="IPR051429">
    <property type="entry name" value="Encapsulin_nc"/>
</dbReference>
<dbReference type="EMBL" id="JAMWMR010000021">
    <property type="protein sequence ID" value="MCN9243379.1"/>
    <property type="molecule type" value="Genomic_DNA"/>
</dbReference>
<protein>
    <recommendedName>
        <fullName evidence="4">Type 1 encapsulin shell protein</fullName>
    </recommendedName>
</protein>
<proteinExistence type="inferred from homology"/>
<dbReference type="InterPro" id="IPR007544">
    <property type="entry name" value="ENCAP"/>
</dbReference>
<dbReference type="Gene3D" id="3.30.2400.30">
    <property type="match status" value="1"/>
</dbReference>
<dbReference type="PIRSF" id="PIRSF019254">
    <property type="entry name" value="CFP29"/>
    <property type="match status" value="1"/>
</dbReference>
<reference evidence="5 6" key="1">
    <citation type="submission" date="2022-05" db="EMBL/GenBank/DDBJ databases">
        <title>Streptomyces sp. nov. RY43-2 isolated from soil of a peat swamp forest.</title>
        <authorList>
            <person name="Kanchanasin P."/>
            <person name="Tanasupawat S."/>
            <person name="Phongsopitanun W."/>
        </authorList>
    </citation>
    <scope>NUCLEOTIDE SEQUENCE [LARGE SCALE GENOMIC DNA]</scope>
    <source>
        <strain evidence="5 6">RY43-2</strain>
    </source>
</reference>
<evidence type="ECO:0000256" key="1">
    <source>
        <dbReference type="ARBA" id="ARBA00033738"/>
    </source>
</evidence>
<accession>A0ABT0ZIF5</accession>
<name>A0ABT0ZIF5_9ACTN</name>
<dbReference type="PANTHER" id="PTHR37165:SF1">
    <property type="entry name" value="TYPE 1 ENCAPSULIN SHELL PROTEIN"/>
    <property type="match status" value="1"/>
</dbReference>
<dbReference type="PANTHER" id="PTHR37165">
    <property type="entry name" value="PEPTIDASE U56 FAMILY"/>
    <property type="match status" value="1"/>
</dbReference>
<evidence type="ECO:0000256" key="4">
    <source>
        <dbReference type="ARBA" id="ARBA00050023"/>
    </source>
</evidence>
<comment type="caution">
    <text evidence="5">The sequence shown here is derived from an EMBL/GenBank/DDBJ whole genome shotgun (WGS) entry which is preliminary data.</text>
</comment>
<dbReference type="NCBIfam" id="NF041155">
    <property type="entry name" value="encap_f1"/>
    <property type="match status" value="1"/>
</dbReference>
<sequence length="281" mass="30361">MDNLHRELAPVSAAAWADLEDEARRTFTRHVAARRIVDMPATGGLDPAGVGSGHLQGVEAPADGVEARLRRFQPLVELRVPFTVDRQQVDDVARGAKDADWQPVKDAARKIAIAEDRAVFEGYAAAHIVGLREGSSNPALTLPTEVSAYPDAVSKALTVLRLAGVGGPYALALSAEAYTAVSETSDYGYPIINHIARVLDGDIVWAPAIDGAFLLSRRGGDFALHLGQDVSIGYLSHDEHSIRLYFQETLTFLVHTSEAVVPLEMQPPWPAEQLEPLEAET</sequence>
<dbReference type="Gene3D" id="3.30.2320.10">
    <property type="entry name" value="hypothetical protein PF0899 domain"/>
    <property type="match status" value="1"/>
</dbReference>
<evidence type="ECO:0000313" key="5">
    <source>
        <dbReference type="EMBL" id="MCN9243379.1"/>
    </source>
</evidence>
<gene>
    <name evidence="5" type="ORF">NGF19_21770</name>
</gene>
<comment type="similarity">
    <text evidence="2">Belongs to the encapsulin family. Family 1 subfamily.</text>
</comment>